<name>A0ACB6ZKF5_THEGA</name>
<evidence type="ECO:0000313" key="1">
    <source>
        <dbReference type="EMBL" id="KAF9650087.1"/>
    </source>
</evidence>
<keyword evidence="2" id="KW-1185">Reference proteome</keyword>
<reference evidence="1" key="2">
    <citation type="journal article" date="2020" name="Nat. Commun.">
        <title>Large-scale genome sequencing of mycorrhizal fungi provides insights into the early evolution of symbiotic traits.</title>
        <authorList>
            <person name="Miyauchi S."/>
            <person name="Kiss E."/>
            <person name="Kuo A."/>
            <person name="Drula E."/>
            <person name="Kohler A."/>
            <person name="Sanchez-Garcia M."/>
            <person name="Morin E."/>
            <person name="Andreopoulos B."/>
            <person name="Barry K.W."/>
            <person name="Bonito G."/>
            <person name="Buee M."/>
            <person name="Carver A."/>
            <person name="Chen C."/>
            <person name="Cichocki N."/>
            <person name="Clum A."/>
            <person name="Culley D."/>
            <person name="Crous P.W."/>
            <person name="Fauchery L."/>
            <person name="Girlanda M."/>
            <person name="Hayes R.D."/>
            <person name="Keri Z."/>
            <person name="LaButti K."/>
            <person name="Lipzen A."/>
            <person name="Lombard V."/>
            <person name="Magnuson J."/>
            <person name="Maillard F."/>
            <person name="Murat C."/>
            <person name="Nolan M."/>
            <person name="Ohm R.A."/>
            <person name="Pangilinan J."/>
            <person name="Pereira M.F."/>
            <person name="Perotto S."/>
            <person name="Peter M."/>
            <person name="Pfister S."/>
            <person name="Riley R."/>
            <person name="Sitrit Y."/>
            <person name="Stielow J.B."/>
            <person name="Szollosi G."/>
            <person name="Zifcakova L."/>
            <person name="Stursova M."/>
            <person name="Spatafora J.W."/>
            <person name="Tedersoo L."/>
            <person name="Vaario L.M."/>
            <person name="Yamada A."/>
            <person name="Yan M."/>
            <person name="Wang P."/>
            <person name="Xu J."/>
            <person name="Bruns T."/>
            <person name="Baldrian P."/>
            <person name="Vilgalys R."/>
            <person name="Dunand C."/>
            <person name="Henrissat B."/>
            <person name="Grigoriev I.V."/>
            <person name="Hibbett D."/>
            <person name="Nagy L.G."/>
            <person name="Martin F.M."/>
        </authorList>
    </citation>
    <scope>NUCLEOTIDE SEQUENCE</scope>
    <source>
        <strain evidence="1">P2</strain>
    </source>
</reference>
<organism evidence="1 2">
    <name type="scientific">Thelephora ganbajun</name>
    <name type="common">Ganba fungus</name>
    <dbReference type="NCBI Taxonomy" id="370292"/>
    <lineage>
        <taxon>Eukaryota</taxon>
        <taxon>Fungi</taxon>
        <taxon>Dikarya</taxon>
        <taxon>Basidiomycota</taxon>
        <taxon>Agaricomycotina</taxon>
        <taxon>Agaricomycetes</taxon>
        <taxon>Thelephorales</taxon>
        <taxon>Thelephoraceae</taxon>
        <taxon>Thelephora</taxon>
    </lineage>
</organism>
<dbReference type="EMBL" id="MU117989">
    <property type="protein sequence ID" value="KAF9650087.1"/>
    <property type="molecule type" value="Genomic_DNA"/>
</dbReference>
<reference evidence="1" key="1">
    <citation type="submission" date="2019-10" db="EMBL/GenBank/DDBJ databases">
        <authorList>
            <consortium name="DOE Joint Genome Institute"/>
            <person name="Kuo A."/>
            <person name="Miyauchi S."/>
            <person name="Kiss E."/>
            <person name="Drula E."/>
            <person name="Kohler A."/>
            <person name="Sanchez-Garcia M."/>
            <person name="Andreopoulos B."/>
            <person name="Barry K.W."/>
            <person name="Bonito G."/>
            <person name="Buee M."/>
            <person name="Carver A."/>
            <person name="Chen C."/>
            <person name="Cichocki N."/>
            <person name="Clum A."/>
            <person name="Culley D."/>
            <person name="Crous P.W."/>
            <person name="Fauchery L."/>
            <person name="Girlanda M."/>
            <person name="Hayes R."/>
            <person name="Keri Z."/>
            <person name="Labutti K."/>
            <person name="Lipzen A."/>
            <person name="Lombard V."/>
            <person name="Magnuson J."/>
            <person name="Maillard F."/>
            <person name="Morin E."/>
            <person name="Murat C."/>
            <person name="Nolan M."/>
            <person name="Ohm R."/>
            <person name="Pangilinan J."/>
            <person name="Pereira M."/>
            <person name="Perotto S."/>
            <person name="Peter M."/>
            <person name="Riley R."/>
            <person name="Sitrit Y."/>
            <person name="Stielow B."/>
            <person name="Szollosi G."/>
            <person name="Zifcakova L."/>
            <person name="Stursova M."/>
            <person name="Spatafora J.W."/>
            <person name="Tedersoo L."/>
            <person name="Vaario L.-M."/>
            <person name="Yamada A."/>
            <person name="Yan M."/>
            <person name="Wang P."/>
            <person name="Xu J."/>
            <person name="Bruns T."/>
            <person name="Baldrian P."/>
            <person name="Vilgalys R."/>
            <person name="Henrissat B."/>
            <person name="Grigoriev I.V."/>
            <person name="Hibbett D."/>
            <person name="Nagy L.G."/>
            <person name="Martin F.M."/>
        </authorList>
    </citation>
    <scope>NUCLEOTIDE SEQUENCE</scope>
    <source>
        <strain evidence="1">P2</strain>
    </source>
</reference>
<accession>A0ACB6ZKF5</accession>
<protein>
    <submittedName>
        <fullName evidence="1">Uncharacterized protein</fullName>
    </submittedName>
</protein>
<proteinExistence type="predicted"/>
<comment type="caution">
    <text evidence="1">The sequence shown here is derived from an EMBL/GenBank/DDBJ whole genome shotgun (WGS) entry which is preliminary data.</text>
</comment>
<evidence type="ECO:0000313" key="2">
    <source>
        <dbReference type="Proteomes" id="UP000886501"/>
    </source>
</evidence>
<dbReference type="Proteomes" id="UP000886501">
    <property type="component" value="Unassembled WGS sequence"/>
</dbReference>
<gene>
    <name evidence="1" type="ORF">BDM02DRAFT_1536034</name>
</gene>
<sequence length="1069" mass="116970">MQQNHGQTSSPSRMFQPYPDTQPGQETGMGTPGIFHNPSLEKQMAALNAANIAKMANRSAPGSAQSPVLAQSSSGYFGGSSLLHQSNGNMTAPNLAIPSPSDQHLQSSSLSDFSAHPTHQLGGGPGLAGFQQNMNVQPSNPMSIGTPTSANPQNAFPDPNNRSTPVPNQQMAQMQQMQKRKQFIQTLGSLMLQRGQPLPQALTGVPIPHGIDPNASPWKNLEPSQTDVGAIRLAGKDFDLYKFFGIVFQNGGGMKVHQAGAWHNVLQLFDLPEQLPPPNSGPTAQFLAHLYMSVLVPFEDWYRKNSIMNKGGNPHAQRYPPSTPTSATGTAPQQQPQHQPNQPIQNTPQRLPPQHQPHQQPRTPTPGMNSMQGPQYNQMTMSQAGMNPNVGNIGLGGMPGMGNMPMSATPDPINGMNNTFGAQPVAQPHVPIQGAPGLADDSSQLALGMMQHIQQQQQAQGQPGAPLQPGLTSNLHQGMDPNFFAAQQQIHQSQLGHLQQRSATPMNGPPPTGLGDFGGLDMDMETRKRKVEEEEDIKRARQKTGEPPDVPPSISTNGVGTPSAPAQPSTIARTRRKITYLPLRHEVDSAGGRNLLHVGPELQRAMNHRPLKAIHEWGQVDIDALVMSIRSRLSTELSYAITTCSLISVVRDAAKDLPYLIIPQCPDLFEELLDLLEEIAFQGTEDVDDEFDDCGKASGPVQLLTIRDLLEIIQEEEAKPFACLRTDRLGEVDHSFGPKQRPGGVVLSVLNIFRNWAAASTENLDYMARHPAFTSIILRLCGLASRKNGNAKIRPASPALSLSDLITVRKDVALIMIGVAMEYRLKDVYERSPPVGKRVTRRMVGFVSSAVMDPLEVCSPSSLWSAPTTADYALQIWTRFSHPDEHRKIIASVIPQAWLGELFRSFVYRLPVSNKDFEVITKDTWLGYVEKLMMSIYSLAFLAPPELKKKLKADKSIGFSGVMLRILRKFMTNPNANVREFFHICSKRAIEAMKLIDDEGEVVVDKAPTTSMPALSFGMGWHETGEKKVESGFGMLGGFSEEITLSIMLSREVDNSMFGELESMTRVEF</sequence>